<dbReference type="PANTHER" id="PTHR42953:SF1">
    <property type="entry name" value="METAL-BINDING PROTEIN HI_0362-RELATED"/>
    <property type="match status" value="1"/>
</dbReference>
<keyword evidence="4" id="KW-0732">Signal</keyword>
<protein>
    <submittedName>
        <fullName evidence="5">Metal ABC transporter solute-binding protein</fullName>
    </submittedName>
</protein>
<dbReference type="AlphaFoldDB" id="A0A9X1UDR6"/>
<keyword evidence="2" id="KW-0813">Transport</keyword>
<dbReference type="Proteomes" id="UP001139308">
    <property type="component" value="Unassembled WGS sequence"/>
</dbReference>
<dbReference type="CDD" id="cd01020">
    <property type="entry name" value="TroA_b"/>
    <property type="match status" value="1"/>
</dbReference>
<dbReference type="GO" id="GO:0046872">
    <property type="term" value="F:metal ion binding"/>
    <property type="evidence" value="ECO:0007669"/>
    <property type="project" value="UniProtKB-KW"/>
</dbReference>
<sequence>MPAITRAARMTERLPGRLAQAAAALKRAAMPAVATWLSRGAIFGALVGTLIGALLGPSEAAHAADAPNAALPVVAAENFYGDVVKQIGGAYVNVTSILSNPDQDPHLFEASPKTARALQHARLVVYNGADYDPWMTKLLAATGNSSGDGSGGSGSRQRAIVVAANLVGKKPGDNPHLWYDPRTMPAVARAVSAALGTADPAHKSVYDANLATFLGSLKPLDDKVAALRAQYKGQPVTATEPVFGYMSDAIGLDMRNLRFQMAAMNDTEASASDIAGFERDLRERRVRVLIYNSQATEALTRRMLGIAQQSKVPALSVTETQPAGVSFQQWMLGQLDALAKALAQK</sequence>
<accession>A0A9X1UDR6</accession>
<dbReference type="GO" id="GO:0030001">
    <property type="term" value="P:metal ion transport"/>
    <property type="evidence" value="ECO:0007669"/>
    <property type="project" value="InterPro"/>
</dbReference>
<evidence type="ECO:0000313" key="6">
    <source>
        <dbReference type="Proteomes" id="UP001139308"/>
    </source>
</evidence>
<gene>
    <name evidence="5" type="ORF">L5014_05945</name>
</gene>
<dbReference type="SUPFAM" id="SSF53807">
    <property type="entry name" value="Helical backbone' metal receptor"/>
    <property type="match status" value="1"/>
</dbReference>
<dbReference type="RefSeq" id="WP_238462653.1">
    <property type="nucleotide sequence ID" value="NZ_JAKLJA010000003.1"/>
</dbReference>
<evidence type="ECO:0000256" key="1">
    <source>
        <dbReference type="ARBA" id="ARBA00004196"/>
    </source>
</evidence>
<evidence type="ECO:0000256" key="3">
    <source>
        <dbReference type="ARBA" id="ARBA00022723"/>
    </source>
</evidence>
<dbReference type="GO" id="GO:0030313">
    <property type="term" value="C:cell envelope"/>
    <property type="evidence" value="ECO:0007669"/>
    <property type="project" value="UniProtKB-SubCell"/>
</dbReference>
<comment type="caution">
    <text evidence="5">The sequence shown here is derived from an EMBL/GenBank/DDBJ whole genome shotgun (WGS) entry which is preliminary data.</text>
</comment>
<evidence type="ECO:0000313" key="5">
    <source>
        <dbReference type="EMBL" id="MCG5072909.1"/>
    </source>
</evidence>
<reference evidence="5" key="1">
    <citation type="submission" date="2022-01" db="EMBL/GenBank/DDBJ databases">
        <title>Genome sequence and assembly of Parabukholderia sp. RG36.</title>
        <authorList>
            <person name="Chhetri G."/>
        </authorList>
    </citation>
    <scope>NUCLEOTIDE SEQUENCE</scope>
    <source>
        <strain evidence="5">RG36</strain>
    </source>
</reference>
<keyword evidence="3" id="KW-0479">Metal-binding</keyword>
<dbReference type="PANTHER" id="PTHR42953">
    <property type="entry name" value="HIGH-AFFINITY ZINC UPTAKE SYSTEM PROTEIN ZNUA-RELATED"/>
    <property type="match status" value="1"/>
</dbReference>
<dbReference type="InterPro" id="IPR006127">
    <property type="entry name" value="ZnuA-like"/>
</dbReference>
<dbReference type="InterPro" id="IPR050492">
    <property type="entry name" value="Bact_metal-bind_prot9"/>
</dbReference>
<dbReference type="Pfam" id="PF01297">
    <property type="entry name" value="ZnuA"/>
    <property type="match status" value="1"/>
</dbReference>
<evidence type="ECO:0000256" key="2">
    <source>
        <dbReference type="ARBA" id="ARBA00022448"/>
    </source>
</evidence>
<organism evidence="5 6">
    <name type="scientific">Paraburkholderia tagetis</name>
    <dbReference type="NCBI Taxonomy" id="2913261"/>
    <lineage>
        <taxon>Bacteria</taxon>
        <taxon>Pseudomonadati</taxon>
        <taxon>Pseudomonadota</taxon>
        <taxon>Betaproteobacteria</taxon>
        <taxon>Burkholderiales</taxon>
        <taxon>Burkholderiaceae</taxon>
        <taxon>Paraburkholderia</taxon>
    </lineage>
</organism>
<proteinExistence type="predicted"/>
<dbReference type="Gene3D" id="3.40.50.1980">
    <property type="entry name" value="Nitrogenase molybdenum iron protein domain"/>
    <property type="match status" value="2"/>
</dbReference>
<keyword evidence="6" id="KW-1185">Reference proteome</keyword>
<dbReference type="EMBL" id="JAKLJA010000003">
    <property type="protein sequence ID" value="MCG5072909.1"/>
    <property type="molecule type" value="Genomic_DNA"/>
</dbReference>
<evidence type="ECO:0000256" key="4">
    <source>
        <dbReference type="ARBA" id="ARBA00022729"/>
    </source>
</evidence>
<comment type="subcellular location">
    <subcellularLocation>
        <location evidence="1">Cell envelope</location>
    </subcellularLocation>
</comment>
<name>A0A9X1UDR6_9BURK</name>